<organism evidence="1 2">
    <name type="scientific">Klebsiella pneumoniae</name>
    <dbReference type="NCBI Taxonomy" id="573"/>
    <lineage>
        <taxon>Bacteria</taxon>
        <taxon>Pseudomonadati</taxon>
        <taxon>Pseudomonadota</taxon>
        <taxon>Gammaproteobacteria</taxon>
        <taxon>Enterobacterales</taxon>
        <taxon>Enterobacteriaceae</taxon>
        <taxon>Klebsiella/Raoultella group</taxon>
        <taxon>Klebsiella</taxon>
        <taxon>Klebsiella pneumoniae complex</taxon>
    </lineage>
</organism>
<dbReference type="GO" id="GO:0016757">
    <property type="term" value="F:glycosyltransferase activity"/>
    <property type="evidence" value="ECO:0007669"/>
    <property type="project" value="UniProtKB-KW"/>
</dbReference>
<reference evidence="1 2" key="1">
    <citation type="submission" date="2018-06" db="EMBL/GenBank/DDBJ databases">
        <authorList>
            <consortium name="Pathogen Informatics"/>
            <person name="Doyle S."/>
        </authorList>
    </citation>
    <scope>NUCLEOTIDE SEQUENCE [LARGE SCALE GENOMIC DNA]</scope>
    <source>
        <strain evidence="1 2">NCTC13443</strain>
    </source>
</reference>
<proteinExistence type="predicted"/>
<dbReference type="Proteomes" id="UP000255518">
    <property type="component" value="Unassembled WGS sequence"/>
</dbReference>
<name>A0A377UYK7_KLEPN</name>
<dbReference type="AlphaFoldDB" id="A0A377UYK7"/>
<keyword evidence="1" id="KW-0808">Transferase</keyword>
<protein>
    <submittedName>
        <fullName evidence="1">Glucans biosynthesis glucosyltransferase H</fullName>
        <ecNumber evidence="1">2.4.1.-</ecNumber>
    </submittedName>
</protein>
<accession>A0A377UYK7</accession>
<dbReference type="EMBL" id="UGKT01000001">
    <property type="protein sequence ID" value="STT02684.1"/>
    <property type="molecule type" value="Genomic_DNA"/>
</dbReference>
<gene>
    <name evidence="1" type="primary">mdoH_2</name>
    <name evidence="1" type="ORF">NCTC13443_03040</name>
</gene>
<evidence type="ECO:0000313" key="2">
    <source>
        <dbReference type="Proteomes" id="UP000255518"/>
    </source>
</evidence>
<dbReference type="EC" id="2.4.1.-" evidence="1"/>
<keyword evidence="1" id="KW-0328">Glycosyltransferase</keyword>
<sequence length="51" mass="5383">MKPFIEHCALAPLPGEGNFAGSILSHDFVEAALMRRAGWGGVDCLRSAGLL</sequence>
<evidence type="ECO:0000313" key="1">
    <source>
        <dbReference type="EMBL" id="STT02684.1"/>
    </source>
</evidence>